<evidence type="ECO:0000259" key="1">
    <source>
        <dbReference type="Pfam" id="PF02464"/>
    </source>
</evidence>
<dbReference type="SUPFAM" id="SSF142433">
    <property type="entry name" value="CinA-like"/>
    <property type="match status" value="1"/>
</dbReference>
<dbReference type="InterPro" id="IPR008136">
    <property type="entry name" value="CinA_C"/>
</dbReference>
<dbReference type="Proteomes" id="UP000270261">
    <property type="component" value="Unassembled WGS sequence"/>
</dbReference>
<gene>
    <name evidence="2" type="ORF">EHV23_13060</name>
</gene>
<protein>
    <submittedName>
        <fullName evidence="2">CinA family protein</fullName>
    </submittedName>
</protein>
<dbReference type="AlphaFoldDB" id="A0A426FNL4"/>
<reference evidence="2 3" key="1">
    <citation type="submission" date="2018-11" db="EMBL/GenBank/DDBJ databases">
        <title>Genome sequencing of Lautropia sp. KCOM 2505 (= ChDC F240).</title>
        <authorList>
            <person name="Kook J.-K."/>
            <person name="Park S.-N."/>
            <person name="Lim Y.K."/>
        </authorList>
    </citation>
    <scope>NUCLEOTIDE SEQUENCE [LARGE SCALE GENOMIC DNA]</scope>
    <source>
        <strain evidence="2 3">KCOM 2505</strain>
    </source>
</reference>
<proteinExistence type="predicted"/>
<dbReference type="Pfam" id="PF02464">
    <property type="entry name" value="CinA"/>
    <property type="match status" value="1"/>
</dbReference>
<evidence type="ECO:0000313" key="3">
    <source>
        <dbReference type="Proteomes" id="UP000270261"/>
    </source>
</evidence>
<comment type="caution">
    <text evidence="2">The sequence shown here is derived from an EMBL/GenBank/DDBJ whole genome shotgun (WGS) entry which is preliminary data.</text>
</comment>
<name>A0A426FNL4_9BURK</name>
<dbReference type="InterPro" id="IPR036653">
    <property type="entry name" value="CinA-like_C"/>
</dbReference>
<sequence length="191" mass="20093">MLQTSQTPERFPDAEQERIDWARLLGQRVAGLQGGLIATAESCTGGLIAASFTETAGSSAWFSRGYVTYANQAKIDMLGVDAATLAAGGAVSEAVAIQMARGALRGADVLLSMAVTGIAGPDGGTPDKPVGTVCFGWGLRWPAGTDEPLLLAETRHFTGDRRAVREQTVLHALQRALQLLDQYTAEHPVVA</sequence>
<dbReference type="Gene3D" id="3.90.950.20">
    <property type="entry name" value="CinA-like"/>
    <property type="match status" value="1"/>
</dbReference>
<dbReference type="RefSeq" id="WP_125096451.1">
    <property type="nucleotide sequence ID" value="NZ_RRUE01000002.1"/>
</dbReference>
<organism evidence="2 3">
    <name type="scientific">Lautropia dentalis</name>
    <dbReference type="NCBI Taxonomy" id="2490857"/>
    <lineage>
        <taxon>Bacteria</taxon>
        <taxon>Pseudomonadati</taxon>
        <taxon>Pseudomonadota</taxon>
        <taxon>Betaproteobacteria</taxon>
        <taxon>Burkholderiales</taxon>
        <taxon>Burkholderiaceae</taxon>
        <taxon>Lautropia</taxon>
    </lineage>
</organism>
<evidence type="ECO:0000313" key="2">
    <source>
        <dbReference type="EMBL" id="RRN44255.1"/>
    </source>
</evidence>
<dbReference type="OrthoDB" id="9801454at2"/>
<accession>A0A426FNL4</accession>
<dbReference type="EMBL" id="RRUE01000002">
    <property type="protein sequence ID" value="RRN44255.1"/>
    <property type="molecule type" value="Genomic_DNA"/>
</dbReference>
<feature type="domain" description="CinA C-terminal" evidence="1">
    <location>
        <begin position="34"/>
        <end position="179"/>
    </location>
</feature>
<dbReference type="NCBIfam" id="TIGR00199">
    <property type="entry name" value="PncC_domain"/>
    <property type="match status" value="1"/>
</dbReference>
<keyword evidence="3" id="KW-1185">Reference proteome</keyword>